<dbReference type="InterPro" id="IPR037445">
    <property type="entry name" value="MAGE"/>
</dbReference>
<dbReference type="Proteomes" id="UP001214628">
    <property type="component" value="Chromosome 3"/>
</dbReference>
<feature type="region of interest" description="Disordered" evidence="1">
    <location>
        <begin position="201"/>
        <end position="220"/>
    </location>
</feature>
<evidence type="ECO:0000256" key="1">
    <source>
        <dbReference type="SAM" id="MobiDB-lite"/>
    </source>
</evidence>
<protein>
    <recommendedName>
        <fullName evidence="2">MAGE domain-containing protein</fullName>
    </recommendedName>
</protein>
<dbReference type="AlphaFoldDB" id="A0AAF0FBD2"/>
<dbReference type="InterPro" id="IPR041899">
    <property type="entry name" value="MAGE_WH2"/>
</dbReference>
<feature type="compositionally biased region" description="Polar residues" evidence="1">
    <location>
        <begin position="202"/>
        <end position="220"/>
    </location>
</feature>
<gene>
    <name evidence="3" type="ORF">MPSI1_002489</name>
</gene>
<dbReference type="SMART" id="SM01373">
    <property type="entry name" value="MAGE"/>
    <property type="match status" value="1"/>
</dbReference>
<dbReference type="Pfam" id="PF01454">
    <property type="entry name" value="MAGE"/>
    <property type="match status" value="1"/>
</dbReference>
<organism evidence="3 4">
    <name type="scientific">Malassezia psittaci</name>
    <dbReference type="NCBI Taxonomy" id="1821823"/>
    <lineage>
        <taxon>Eukaryota</taxon>
        <taxon>Fungi</taxon>
        <taxon>Dikarya</taxon>
        <taxon>Basidiomycota</taxon>
        <taxon>Ustilaginomycotina</taxon>
        <taxon>Malasseziomycetes</taxon>
        <taxon>Malasseziales</taxon>
        <taxon>Malasseziaceae</taxon>
        <taxon>Malassezia</taxon>
    </lineage>
</organism>
<evidence type="ECO:0000259" key="2">
    <source>
        <dbReference type="SMART" id="SM01373"/>
    </source>
</evidence>
<feature type="compositionally biased region" description="Basic and acidic residues" evidence="1">
    <location>
        <begin position="98"/>
        <end position="108"/>
    </location>
</feature>
<dbReference type="InterPro" id="IPR002190">
    <property type="entry name" value="MHD_dom"/>
</dbReference>
<feature type="region of interest" description="Disordered" evidence="1">
    <location>
        <begin position="83"/>
        <end position="115"/>
    </location>
</feature>
<accession>A0AAF0FBD2</accession>
<dbReference type="PANTHER" id="PTHR11736">
    <property type="entry name" value="MELANOMA-ASSOCIATED ANTIGEN MAGE ANTIGEN"/>
    <property type="match status" value="1"/>
</dbReference>
<evidence type="ECO:0000313" key="4">
    <source>
        <dbReference type="Proteomes" id="UP001214628"/>
    </source>
</evidence>
<feature type="domain" description="MAGE" evidence="2">
    <location>
        <begin position="27"/>
        <end position="276"/>
    </location>
</feature>
<reference evidence="3" key="1">
    <citation type="submission" date="2023-02" db="EMBL/GenBank/DDBJ databases">
        <title>Mating type loci evolution in Malassezia.</title>
        <authorList>
            <person name="Coelho M.A."/>
        </authorList>
    </citation>
    <scope>NUCLEOTIDE SEQUENCE</scope>
    <source>
        <strain evidence="3">CBS 14136</strain>
    </source>
</reference>
<dbReference type="GO" id="GO:0005634">
    <property type="term" value="C:nucleus"/>
    <property type="evidence" value="ECO:0007669"/>
    <property type="project" value="TreeGrafter"/>
</dbReference>
<proteinExistence type="predicted"/>
<keyword evidence="4" id="KW-1185">Reference proteome</keyword>
<dbReference type="Gene3D" id="1.10.10.1210">
    <property type="entry name" value="MAGE homology domain, winged helix WH2 motif"/>
    <property type="match status" value="1"/>
</dbReference>
<name>A0AAF0FBD2_9BASI</name>
<evidence type="ECO:0000313" key="3">
    <source>
        <dbReference type="EMBL" id="WFD43824.1"/>
    </source>
</evidence>
<dbReference type="PANTHER" id="PTHR11736:SF14">
    <property type="entry name" value="NSE3 HOMOLOG, SMC5-SMC6 COMPLEX COMPONENT"/>
    <property type="match status" value="1"/>
</dbReference>
<dbReference type="EMBL" id="CP118377">
    <property type="protein sequence ID" value="WFD43824.1"/>
    <property type="molecule type" value="Genomic_DNA"/>
</dbReference>
<dbReference type="GO" id="GO:0006281">
    <property type="term" value="P:DNA repair"/>
    <property type="evidence" value="ECO:0007669"/>
    <property type="project" value="TreeGrafter"/>
</dbReference>
<sequence length="311" mass="35089">MSSSSTRLRDASSSDDWLGQLLSEEDLAEFSTHVKSAALNMGRKVSEFVGKEASRAFPVIFALAQTILRNTFAFELAETRGRNQENPLLEEQSNALEDQSRNKRPRNETRKRKDISSGSTWILRSTLPSGLLAQLNQTEERQDAVLNWQDDAQLAEMGVCFLILSIVLLCGRRVEESRLRTYLAQLSLSMDRPLPSALQPFRGNQDSDVQHTQARQRATNDQRQTLATYLVQLQRQGYLEKIRPESVRASDGTVSEAATEYRWGPRAEIEIGEHAVSEFVLRMFSGVKQEEETRQDLTKRIERAAGSSLVG</sequence>